<reference evidence="1 2" key="1">
    <citation type="submission" date="2017-12" db="EMBL/GenBank/DDBJ databases">
        <title>Genome Sequence of the Amphotericin B-resistant Candida duobushaemulonii strain, B09383.</title>
        <authorList>
            <person name="Chow N.A."/>
            <person name="Gade L."/>
            <person name="Batra D."/>
            <person name="Rowe L.A."/>
            <person name="Loparev V.N."/>
            <person name="Litvintseva A.P."/>
        </authorList>
    </citation>
    <scope>NUCLEOTIDE SEQUENCE [LARGE SCALE GENOMIC DNA]</scope>
    <source>
        <strain evidence="1 2">B09383</strain>
    </source>
</reference>
<protein>
    <recommendedName>
        <fullName evidence="3">Arrestin-like N-terminal domain-containing protein</fullName>
    </recommendedName>
</protein>
<name>A0A2V1AGW6_9ASCO</name>
<accession>A0A2V1AGW6</accession>
<dbReference type="Proteomes" id="UP000244406">
    <property type="component" value="Unassembled WGS sequence"/>
</dbReference>
<dbReference type="AlphaFoldDB" id="A0A2V1AGW6"/>
<dbReference type="EMBL" id="PKFP01000006">
    <property type="protein sequence ID" value="PVH16965.1"/>
    <property type="molecule type" value="Genomic_DNA"/>
</dbReference>
<evidence type="ECO:0008006" key="3">
    <source>
        <dbReference type="Google" id="ProtNLM"/>
    </source>
</evidence>
<evidence type="ECO:0000313" key="1">
    <source>
        <dbReference type="EMBL" id="PVH16965.1"/>
    </source>
</evidence>
<organism evidence="1 2">
    <name type="scientific">Candidozyma duobushaemuli</name>
    <dbReference type="NCBI Taxonomy" id="1231522"/>
    <lineage>
        <taxon>Eukaryota</taxon>
        <taxon>Fungi</taxon>
        <taxon>Dikarya</taxon>
        <taxon>Ascomycota</taxon>
        <taxon>Saccharomycotina</taxon>
        <taxon>Pichiomycetes</taxon>
        <taxon>Metschnikowiaceae</taxon>
        <taxon>Candidozyma</taxon>
    </lineage>
</organism>
<dbReference type="VEuPathDB" id="FungiDB:CXQ87_004523"/>
<comment type="caution">
    <text evidence="1">The sequence shown here is derived from an EMBL/GenBank/DDBJ whole genome shotgun (WGS) entry which is preliminary data.</text>
</comment>
<keyword evidence="2" id="KW-1185">Reference proteome</keyword>
<sequence>MPLQVRVNLVIHREVILERFHLILYGTSRLVCAQSKKTTEQEITRTTYDVLEGEPVIFESGTLKYDITFVFPENRSLVPSQHVLLPDGSLSQFSYFVKAECTTSEGLELRAIKTLEIKPSLQGLRLYTDFVTTTEIEPHPLRQSEIFSRRFFIQEGRSEEKFLAVKVPFRLEFAYKRRYPDQNFGNTNNVFYQNERLGDFVDLYLYTPLSNAVLMKLCREASWWKRKTTTPSLRISINGVSLRQVFVKNAVYKEDCTSITPLLEQETQMAVRLDEFEEVKRTHSWDKVRPEEYITDKEYRFKFPSSLMPYSLATDAQSYFDELVSSHFSLKLQIGVSFLPTLPDQLIELESRILLLPQDSTRLDEIARAKTRRIFAFEKSEKLPTYSSSGRDQMVAPWNELTEAV</sequence>
<dbReference type="RefSeq" id="XP_025337905.1">
    <property type="nucleotide sequence ID" value="XM_025482962.1"/>
</dbReference>
<gene>
    <name evidence="1" type="ORF">CXQ87_004523</name>
</gene>
<proteinExistence type="predicted"/>
<dbReference type="GeneID" id="37004522"/>
<evidence type="ECO:0000313" key="2">
    <source>
        <dbReference type="Proteomes" id="UP000244406"/>
    </source>
</evidence>